<feature type="domain" description="Low molecular weight protein antigen 6 PH" evidence="2">
    <location>
        <begin position="82"/>
        <end position="152"/>
    </location>
</feature>
<dbReference type="RefSeq" id="WP_246580197.1">
    <property type="nucleotide sequence ID" value="NZ_CP047357.1"/>
</dbReference>
<keyword evidence="1" id="KW-0472">Membrane</keyword>
<sequence>MSDNKSDNKTADRTDSGWELEVTSRTMKLWAWGSVAVVMAVHIFMGFVVDVGDTGAQVTPIDVLAFPILGLVISAACLLMLRPRVRVNSRGVEVRNFLGARFYPWDVVHGLSFPADSRWARLELPEFEFVPMWALQARDGAAVVEAVRRFRELEDRYMPED</sequence>
<gene>
    <name evidence="3" type="ORF">JOF33_001246</name>
</gene>
<reference evidence="3 4" key="1">
    <citation type="submission" date="2021-03" db="EMBL/GenBank/DDBJ databases">
        <title>Sequencing the genomes of 1000 actinobacteria strains.</title>
        <authorList>
            <person name="Klenk H.-P."/>
        </authorList>
    </citation>
    <scope>NUCLEOTIDE SEQUENCE [LARGE SCALE GENOMIC DNA]</scope>
    <source>
        <strain evidence="3 4">DSM 44506</strain>
    </source>
</reference>
<evidence type="ECO:0000259" key="2">
    <source>
        <dbReference type="Pfam" id="PF10756"/>
    </source>
</evidence>
<evidence type="ECO:0000313" key="4">
    <source>
        <dbReference type="Proteomes" id="UP001519305"/>
    </source>
</evidence>
<name>A0ABS4U7A7_9CORY</name>
<dbReference type="Proteomes" id="UP001519305">
    <property type="component" value="Unassembled WGS sequence"/>
</dbReference>
<evidence type="ECO:0000313" key="3">
    <source>
        <dbReference type="EMBL" id="MBP2332547.1"/>
    </source>
</evidence>
<protein>
    <recommendedName>
        <fullName evidence="2">Low molecular weight protein antigen 6 PH domain-containing protein</fullName>
    </recommendedName>
</protein>
<proteinExistence type="predicted"/>
<feature type="transmembrane region" description="Helical" evidence="1">
    <location>
        <begin position="29"/>
        <end position="49"/>
    </location>
</feature>
<dbReference type="Pfam" id="PF10756">
    <property type="entry name" value="bPH_6"/>
    <property type="match status" value="1"/>
</dbReference>
<dbReference type="InterPro" id="IPR019692">
    <property type="entry name" value="CFP-6_PH"/>
</dbReference>
<accession>A0ABS4U7A7</accession>
<dbReference type="EMBL" id="JAGINY010000001">
    <property type="protein sequence ID" value="MBP2332547.1"/>
    <property type="molecule type" value="Genomic_DNA"/>
</dbReference>
<keyword evidence="4" id="KW-1185">Reference proteome</keyword>
<comment type="caution">
    <text evidence="3">The sequence shown here is derived from an EMBL/GenBank/DDBJ whole genome shotgun (WGS) entry which is preliminary data.</text>
</comment>
<organism evidence="3 4">
    <name type="scientific">Corynebacterium freneyi</name>
    <dbReference type="NCBI Taxonomy" id="134034"/>
    <lineage>
        <taxon>Bacteria</taxon>
        <taxon>Bacillati</taxon>
        <taxon>Actinomycetota</taxon>
        <taxon>Actinomycetes</taxon>
        <taxon>Mycobacteriales</taxon>
        <taxon>Corynebacteriaceae</taxon>
        <taxon>Corynebacterium</taxon>
    </lineage>
</organism>
<feature type="transmembrane region" description="Helical" evidence="1">
    <location>
        <begin position="61"/>
        <end position="81"/>
    </location>
</feature>
<keyword evidence="1" id="KW-0812">Transmembrane</keyword>
<evidence type="ECO:0000256" key="1">
    <source>
        <dbReference type="SAM" id="Phobius"/>
    </source>
</evidence>
<keyword evidence="1" id="KW-1133">Transmembrane helix</keyword>